<feature type="transmembrane region" description="Helical" evidence="1">
    <location>
        <begin position="33"/>
        <end position="53"/>
    </location>
</feature>
<comment type="caution">
    <text evidence="2">The sequence shown here is derived from an EMBL/GenBank/DDBJ whole genome shotgun (WGS) entry which is preliminary data.</text>
</comment>
<reference evidence="2" key="1">
    <citation type="submission" date="2019-08" db="EMBL/GenBank/DDBJ databases">
        <authorList>
            <person name="Kucharzyk K."/>
            <person name="Murdoch R.W."/>
            <person name="Higgins S."/>
            <person name="Loffler F."/>
        </authorList>
    </citation>
    <scope>NUCLEOTIDE SEQUENCE</scope>
</reference>
<organism evidence="2">
    <name type="scientific">bioreactor metagenome</name>
    <dbReference type="NCBI Taxonomy" id="1076179"/>
    <lineage>
        <taxon>unclassified sequences</taxon>
        <taxon>metagenomes</taxon>
        <taxon>ecological metagenomes</taxon>
    </lineage>
</organism>
<name>A0A645A7F3_9ZZZZ</name>
<dbReference type="EMBL" id="VSSQ01012357">
    <property type="protein sequence ID" value="MPM49042.1"/>
    <property type="molecule type" value="Genomic_DNA"/>
</dbReference>
<accession>A0A645A7F3</accession>
<feature type="transmembrane region" description="Helical" evidence="1">
    <location>
        <begin position="7"/>
        <end position="27"/>
    </location>
</feature>
<keyword evidence="1" id="KW-0472">Membrane</keyword>
<keyword evidence="1" id="KW-0812">Transmembrane</keyword>
<protein>
    <submittedName>
        <fullName evidence="2">Uncharacterized protein</fullName>
    </submittedName>
</protein>
<proteinExistence type="predicted"/>
<keyword evidence="1" id="KW-1133">Transmembrane helix</keyword>
<feature type="transmembrane region" description="Helical" evidence="1">
    <location>
        <begin position="74"/>
        <end position="96"/>
    </location>
</feature>
<evidence type="ECO:0000313" key="2">
    <source>
        <dbReference type="EMBL" id="MPM49042.1"/>
    </source>
</evidence>
<gene>
    <name evidence="2" type="ORF">SDC9_95770</name>
</gene>
<sequence length="113" mass="12326">MLRGNPLNSICNDLTGAFFAFGAGFVLDLADDAGHIIAGFFFCFAQQDLFGLFHAHLTNALQLFQLVRIQLLNIIGAFIHHALAFVQILFALLQAFNTVIQLGAAFLQAVIFA</sequence>
<evidence type="ECO:0000256" key="1">
    <source>
        <dbReference type="SAM" id="Phobius"/>
    </source>
</evidence>
<dbReference type="AlphaFoldDB" id="A0A645A7F3"/>